<keyword evidence="1" id="KW-1133">Transmembrane helix</keyword>
<reference evidence="2" key="1">
    <citation type="journal article" date="2014" name="Int. J. Syst. Evol. Microbiol.">
        <title>Complete genome sequence of Corynebacterium casei LMG S-19264T (=DSM 44701T), isolated from a smear-ripened cheese.</title>
        <authorList>
            <consortium name="US DOE Joint Genome Institute (JGI-PGF)"/>
            <person name="Walter F."/>
            <person name="Albersmeier A."/>
            <person name="Kalinowski J."/>
            <person name="Ruckert C."/>
        </authorList>
    </citation>
    <scope>NUCLEOTIDE SEQUENCE</scope>
    <source>
        <strain evidence="2">VKM B-2789</strain>
    </source>
</reference>
<keyword evidence="1" id="KW-0472">Membrane</keyword>
<evidence type="ECO:0000256" key="1">
    <source>
        <dbReference type="SAM" id="Phobius"/>
    </source>
</evidence>
<comment type="caution">
    <text evidence="2">The sequence shown here is derived from an EMBL/GenBank/DDBJ whole genome shotgun (WGS) entry which is preliminary data.</text>
</comment>
<dbReference type="AlphaFoldDB" id="A0A9W6K0X3"/>
<feature type="transmembrane region" description="Helical" evidence="1">
    <location>
        <begin position="14"/>
        <end position="36"/>
    </location>
</feature>
<sequence length="77" mass="8392">MPPNKTARNEQRKVLANFFTGLAVASFASGVLVPLLVANSAPSGTADLGYLITLPIGTFFAMCFLYLARFILHDWED</sequence>
<protein>
    <submittedName>
        <fullName evidence="2">Uncharacterized protein</fullName>
    </submittedName>
</protein>
<name>A0A9W6K0X3_9HYPH</name>
<keyword evidence="3" id="KW-1185">Reference proteome</keyword>
<organism evidence="2 3">
    <name type="scientific">Ancylobacter defluvii</name>
    <dbReference type="NCBI Taxonomy" id="1282440"/>
    <lineage>
        <taxon>Bacteria</taxon>
        <taxon>Pseudomonadati</taxon>
        <taxon>Pseudomonadota</taxon>
        <taxon>Alphaproteobacteria</taxon>
        <taxon>Hyphomicrobiales</taxon>
        <taxon>Xanthobacteraceae</taxon>
        <taxon>Ancylobacter</taxon>
    </lineage>
</organism>
<feature type="transmembrane region" description="Helical" evidence="1">
    <location>
        <begin position="48"/>
        <end position="72"/>
    </location>
</feature>
<dbReference type="EMBL" id="BSFM01000016">
    <property type="protein sequence ID" value="GLK85474.1"/>
    <property type="molecule type" value="Genomic_DNA"/>
</dbReference>
<proteinExistence type="predicted"/>
<dbReference type="Proteomes" id="UP001143330">
    <property type="component" value="Unassembled WGS sequence"/>
</dbReference>
<gene>
    <name evidence="2" type="ORF">GCM10017653_35440</name>
</gene>
<keyword evidence="1" id="KW-0812">Transmembrane</keyword>
<accession>A0A9W6K0X3</accession>
<evidence type="ECO:0000313" key="3">
    <source>
        <dbReference type="Proteomes" id="UP001143330"/>
    </source>
</evidence>
<evidence type="ECO:0000313" key="2">
    <source>
        <dbReference type="EMBL" id="GLK85474.1"/>
    </source>
</evidence>
<reference evidence="2" key="2">
    <citation type="submission" date="2023-01" db="EMBL/GenBank/DDBJ databases">
        <authorList>
            <person name="Sun Q."/>
            <person name="Evtushenko L."/>
        </authorList>
    </citation>
    <scope>NUCLEOTIDE SEQUENCE</scope>
    <source>
        <strain evidence="2">VKM B-2789</strain>
    </source>
</reference>